<organism evidence="6">
    <name type="scientific">freshwater metagenome</name>
    <dbReference type="NCBI Taxonomy" id="449393"/>
    <lineage>
        <taxon>unclassified sequences</taxon>
        <taxon>metagenomes</taxon>
        <taxon>ecological metagenomes</taxon>
    </lineage>
</organism>
<dbReference type="EMBL" id="CAFBOL010000042">
    <property type="protein sequence ID" value="CAB4994005.1"/>
    <property type="molecule type" value="Genomic_DNA"/>
</dbReference>
<dbReference type="EMBL" id="CAEZYF010000035">
    <property type="protein sequence ID" value="CAB4747379.1"/>
    <property type="molecule type" value="Genomic_DNA"/>
</dbReference>
<sequence length="113" mass="13113">MEDDTFNNNDEFTVASEPPTCDRRQRRSRWAALFAECRSRPGEWRQIREPMKPSSAHQIASDLRSAHRRAPDKSRMRGILLGDRWETVADTLPGESTDQVYVWLRFVGHQQAA</sequence>
<dbReference type="EMBL" id="CAFBIY010000333">
    <property type="protein sequence ID" value="CAB4853763.1"/>
    <property type="molecule type" value="Genomic_DNA"/>
</dbReference>
<evidence type="ECO:0000313" key="4">
    <source>
        <dbReference type="EMBL" id="CAB4835363.1"/>
    </source>
</evidence>
<proteinExistence type="predicted"/>
<evidence type="ECO:0000313" key="5">
    <source>
        <dbReference type="EMBL" id="CAB4853763.1"/>
    </source>
</evidence>
<feature type="region of interest" description="Disordered" evidence="1">
    <location>
        <begin position="1"/>
        <end position="21"/>
    </location>
</feature>
<evidence type="ECO:0000313" key="6">
    <source>
        <dbReference type="EMBL" id="CAB4955009.1"/>
    </source>
</evidence>
<feature type="compositionally biased region" description="Polar residues" evidence="1">
    <location>
        <begin position="1"/>
        <end position="11"/>
    </location>
</feature>
<gene>
    <name evidence="3" type="ORF">UFOPK2656_03320</name>
    <name evidence="4" type="ORF">UFOPK3099_02743</name>
    <name evidence="5" type="ORF">UFOPK3267_03301</name>
    <name evidence="6" type="ORF">UFOPK3651_03109</name>
    <name evidence="7" type="ORF">UFOPK3931_01668</name>
    <name evidence="2" type="ORF">UFOPK4189_03137</name>
</gene>
<evidence type="ECO:0000256" key="1">
    <source>
        <dbReference type="SAM" id="MobiDB-lite"/>
    </source>
</evidence>
<dbReference type="EMBL" id="CAESGF010000030">
    <property type="protein sequence ID" value="CAB4365392.1"/>
    <property type="molecule type" value="Genomic_DNA"/>
</dbReference>
<name>A0A6J7KKJ7_9ZZZZ</name>
<dbReference type="EMBL" id="CAFAAV010000305">
    <property type="protein sequence ID" value="CAB4835363.1"/>
    <property type="molecule type" value="Genomic_DNA"/>
</dbReference>
<evidence type="ECO:0000313" key="3">
    <source>
        <dbReference type="EMBL" id="CAB4747379.1"/>
    </source>
</evidence>
<evidence type="ECO:0000313" key="7">
    <source>
        <dbReference type="EMBL" id="CAB4994005.1"/>
    </source>
</evidence>
<protein>
    <submittedName>
        <fullName evidence="6">Unannotated protein</fullName>
    </submittedName>
</protein>
<evidence type="ECO:0000313" key="2">
    <source>
        <dbReference type="EMBL" id="CAB4365392.1"/>
    </source>
</evidence>
<dbReference type="EMBL" id="CAFBMT010000029">
    <property type="protein sequence ID" value="CAB4955009.1"/>
    <property type="molecule type" value="Genomic_DNA"/>
</dbReference>
<reference evidence="6" key="1">
    <citation type="submission" date="2020-05" db="EMBL/GenBank/DDBJ databases">
        <authorList>
            <person name="Chiriac C."/>
            <person name="Salcher M."/>
            <person name="Ghai R."/>
            <person name="Kavagutti S V."/>
        </authorList>
    </citation>
    <scope>NUCLEOTIDE SEQUENCE</scope>
</reference>
<dbReference type="AlphaFoldDB" id="A0A6J7KKJ7"/>
<accession>A0A6J7KKJ7</accession>